<feature type="region of interest" description="Disordered" evidence="1">
    <location>
        <begin position="1"/>
        <end position="37"/>
    </location>
</feature>
<accession>A0A8T0VYX4</accession>
<reference evidence="2" key="1">
    <citation type="submission" date="2020-05" db="EMBL/GenBank/DDBJ databases">
        <title>WGS assembly of Panicum virgatum.</title>
        <authorList>
            <person name="Lovell J.T."/>
            <person name="Jenkins J."/>
            <person name="Shu S."/>
            <person name="Juenger T.E."/>
            <person name="Schmutz J."/>
        </authorList>
    </citation>
    <scope>NUCLEOTIDE SEQUENCE</scope>
    <source>
        <strain evidence="2">AP13</strain>
    </source>
</reference>
<evidence type="ECO:0000313" key="3">
    <source>
        <dbReference type="Proteomes" id="UP000823388"/>
    </source>
</evidence>
<protein>
    <submittedName>
        <fullName evidence="2">Uncharacterized protein</fullName>
    </submittedName>
</protein>
<dbReference type="Proteomes" id="UP000823388">
    <property type="component" value="Chromosome 2K"/>
</dbReference>
<gene>
    <name evidence="2" type="ORF">PVAP13_2KG086416</name>
</gene>
<name>A0A8T0VYX4_PANVG</name>
<proteinExistence type="predicted"/>
<comment type="caution">
    <text evidence="2">The sequence shown here is derived from an EMBL/GenBank/DDBJ whole genome shotgun (WGS) entry which is preliminary data.</text>
</comment>
<dbReference type="EMBL" id="CM029039">
    <property type="protein sequence ID" value="KAG2640340.1"/>
    <property type="molecule type" value="Genomic_DNA"/>
</dbReference>
<sequence length="180" mass="18853">MNSAWPPDVGRGARRSGLRSLPLPVQAGTSARGPRGAWGMGAVGPTSTPPTSIISAPAPRPHACRPQPPNTTAEAGRLQASASDVFLPAEHASDAILPLPARNTDPSAAWWREFFNSSPNRVGFGFFLEPAVPPLLGASMPADTTSTTPPLVGSISLALLHLSTSSEKQSRWCCSPRPMQ</sequence>
<evidence type="ECO:0000256" key="1">
    <source>
        <dbReference type="SAM" id="MobiDB-lite"/>
    </source>
</evidence>
<organism evidence="2 3">
    <name type="scientific">Panicum virgatum</name>
    <name type="common">Blackwell switchgrass</name>
    <dbReference type="NCBI Taxonomy" id="38727"/>
    <lineage>
        <taxon>Eukaryota</taxon>
        <taxon>Viridiplantae</taxon>
        <taxon>Streptophyta</taxon>
        <taxon>Embryophyta</taxon>
        <taxon>Tracheophyta</taxon>
        <taxon>Spermatophyta</taxon>
        <taxon>Magnoliopsida</taxon>
        <taxon>Liliopsida</taxon>
        <taxon>Poales</taxon>
        <taxon>Poaceae</taxon>
        <taxon>PACMAD clade</taxon>
        <taxon>Panicoideae</taxon>
        <taxon>Panicodae</taxon>
        <taxon>Paniceae</taxon>
        <taxon>Panicinae</taxon>
        <taxon>Panicum</taxon>
        <taxon>Panicum sect. Hiantes</taxon>
    </lineage>
</organism>
<evidence type="ECO:0000313" key="2">
    <source>
        <dbReference type="EMBL" id="KAG2640340.1"/>
    </source>
</evidence>
<keyword evidence="3" id="KW-1185">Reference proteome</keyword>
<dbReference type="AlphaFoldDB" id="A0A8T0VYX4"/>